<gene>
    <name evidence="1" type="ORF">ZHAS_00007585</name>
</gene>
<dbReference type="EMBL" id="KE525003">
    <property type="protein sequence ID" value="KFB40210.1"/>
    <property type="molecule type" value="Genomic_DNA"/>
</dbReference>
<evidence type="ECO:0000313" key="1">
    <source>
        <dbReference type="EMBL" id="KFB40210.1"/>
    </source>
</evidence>
<sequence length="96" mass="10284">MSRDGEFENRSVVVDSGVLPYPQVPGLPASNGGQIWRKCNASASASGPLTFDSSTTEKLKERYHIWASPVASKCRSVASRSELSLRNRSSGGRAAD</sequence>
<evidence type="ECO:0000313" key="3">
    <source>
        <dbReference type="Proteomes" id="UP000030765"/>
    </source>
</evidence>
<evidence type="ECO:0000313" key="2">
    <source>
        <dbReference type="EnsemblMetazoa" id="ASIC007585-PA"/>
    </source>
</evidence>
<dbReference type="VEuPathDB" id="VectorBase:ASIC007585"/>
<accession>A0A084VQG6</accession>
<protein>
    <submittedName>
        <fullName evidence="1 2">Acetyl-CoA synthetase</fullName>
    </submittedName>
</protein>
<reference evidence="1 3" key="1">
    <citation type="journal article" date="2014" name="BMC Genomics">
        <title>Genome sequence of Anopheles sinensis provides insight into genetics basis of mosquito competence for malaria parasites.</title>
        <authorList>
            <person name="Zhou D."/>
            <person name="Zhang D."/>
            <person name="Ding G."/>
            <person name="Shi L."/>
            <person name="Hou Q."/>
            <person name="Ye Y."/>
            <person name="Xu Y."/>
            <person name="Zhou H."/>
            <person name="Xiong C."/>
            <person name="Li S."/>
            <person name="Yu J."/>
            <person name="Hong S."/>
            <person name="Yu X."/>
            <person name="Zou P."/>
            <person name="Chen C."/>
            <person name="Chang X."/>
            <person name="Wang W."/>
            <person name="Lv Y."/>
            <person name="Sun Y."/>
            <person name="Ma L."/>
            <person name="Shen B."/>
            <person name="Zhu C."/>
        </authorList>
    </citation>
    <scope>NUCLEOTIDE SEQUENCE [LARGE SCALE GENOMIC DNA]</scope>
</reference>
<proteinExistence type="predicted"/>
<dbReference type="EnsemblMetazoa" id="ASIC007585-RA">
    <property type="protein sequence ID" value="ASIC007585-PA"/>
    <property type="gene ID" value="ASIC007585"/>
</dbReference>
<keyword evidence="3" id="KW-1185">Reference proteome</keyword>
<name>A0A084VQG6_ANOSI</name>
<dbReference type="AlphaFoldDB" id="A0A084VQG6"/>
<organism evidence="1">
    <name type="scientific">Anopheles sinensis</name>
    <name type="common">Mosquito</name>
    <dbReference type="NCBI Taxonomy" id="74873"/>
    <lineage>
        <taxon>Eukaryota</taxon>
        <taxon>Metazoa</taxon>
        <taxon>Ecdysozoa</taxon>
        <taxon>Arthropoda</taxon>
        <taxon>Hexapoda</taxon>
        <taxon>Insecta</taxon>
        <taxon>Pterygota</taxon>
        <taxon>Neoptera</taxon>
        <taxon>Endopterygota</taxon>
        <taxon>Diptera</taxon>
        <taxon>Nematocera</taxon>
        <taxon>Culicoidea</taxon>
        <taxon>Culicidae</taxon>
        <taxon>Anophelinae</taxon>
        <taxon>Anopheles</taxon>
    </lineage>
</organism>
<reference evidence="2" key="2">
    <citation type="submission" date="2020-05" db="UniProtKB">
        <authorList>
            <consortium name="EnsemblMetazoa"/>
        </authorList>
    </citation>
    <scope>IDENTIFICATION</scope>
</reference>
<dbReference type="EMBL" id="ATLV01015207">
    <property type="status" value="NOT_ANNOTATED_CDS"/>
    <property type="molecule type" value="Genomic_DNA"/>
</dbReference>
<dbReference type="Proteomes" id="UP000030765">
    <property type="component" value="Unassembled WGS sequence"/>
</dbReference>